<proteinExistence type="predicted"/>
<evidence type="ECO:0000313" key="4">
    <source>
        <dbReference type="Proteomes" id="UP000325313"/>
    </source>
</evidence>
<organism evidence="1 3">
    <name type="scientific">Puccinia graminis f. sp. tritici</name>
    <dbReference type="NCBI Taxonomy" id="56615"/>
    <lineage>
        <taxon>Eukaryota</taxon>
        <taxon>Fungi</taxon>
        <taxon>Dikarya</taxon>
        <taxon>Basidiomycota</taxon>
        <taxon>Pucciniomycotina</taxon>
        <taxon>Pucciniomycetes</taxon>
        <taxon>Pucciniales</taxon>
        <taxon>Pucciniaceae</taxon>
        <taxon>Puccinia</taxon>
    </lineage>
</organism>
<evidence type="ECO:0000313" key="2">
    <source>
        <dbReference type="EMBL" id="KAA1128128.1"/>
    </source>
</evidence>
<name>A0A5B0PEK7_PUCGR</name>
<dbReference type="EMBL" id="VDEP01000144">
    <property type="protein sequence ID" value="KAA1128128.1"/>
    <property type="molecule type" value="Genomic_DNA"/>
</dbReference>
<gene>
    <name evidence="1" type="ORF">PGT21_028453</name>
    <name evidence="2" type="ORF">PGTUg99_013711</name>
</gene>
<dbReference type="AlphaFoldDB" id="A0A5B0PEK7"/>
<dbReference type="EMBL" id="VSWC01000054">
    <property type="protein sequence ID" value="KAA1100047.1"/>
    <property type="molecule type" value="Genomic_DNA"/>
</dbReference>
<keyword evidence="3" id="KW-1185">Reference proteome</keyword>
<sequence length="338" mass="38445">MPALKGKLRLVSLTCIFPSSRNDEKCWYEAILDDFVEIDNLLEQLYSSMEPMQLDDISKEENFPFRVEVASCRIAGLYIRGLCPVFAAYQTFFDGFNFLNQSACNLTKTNQGQEVVRLTAVLIAQIDCIIRMLQTSLLGVAKGEWQHFVEWIDNGFQPRMKPPRSVNNANYWWWRLTKPPREKSFKLVSPLVKLCIFFGGWKNDSHFGRGVVGRESSFQFPLGDWESTSQSNFIYFFGWESAPKTSLASGRFGSRFPPTGRGIPSGHQDCTVLITGRDPFRPSRLYGPNDRKESLPVINGLDDRKGSLPVTNGLDDRKGFLPVIEIRIVSMTGRSPFR</sequence>
<accession>A0A5B0PEK7</accession>
<comment type="caution">
    <text evidence="1">The sequence shown here is derived from an EMBL/GenBank/DDBJ whole genome shotgun (WGS) entry which is preliminary data.</text>
</comment>
<dbReference type="PANTHER" id="PTHR33069">
    <property type="entry name" value="CHROMOSOME 7, WHOLE GENOME SHOTGUN SEQUENCE-RELATED"/>
    <property type="match status" value="1"/>
</dbReference>
<dbReference type="PANTHER" id="PTHR33069:SF3">
    <property type="entry name" value="DYNEIN HEAVY CHAIN TAIL DOMAIN-CONTAINING PROTEIN"/>
    <property type="match status" value="1"/>
</dbReference>
<evidence type="ECO:0000313" key="3">
    <source>
        <dbReference type="Proteomes" id="UP000324748"/>
    </source>
</evidence>
<protein>
    <submittedName>
        <fullName evidence="1">Uncharacterized protein</fullName>
    </submittedName>
</protein>
<dbReference type="Proteomes" id="UP000325313">
    <property type="component" value="Unassembled WGS sequence"/>
</dbReference>
<evidence type="ECO:0000313" key="1">
    <source>
        <dbReference type="EMBL" id="KAA1100047.1"/>
    </source>
</evidence>
<dbReference type="Proteomes" id="UP000324748">
    <property type="component" value="Unassembled WGS sequence"/>
</dbReference>
<reference evidence="3 4" key="1">
    <citation type="submission" date="2019-05" db="EMBL/GenBank/DDBJ databases">
        <title>Emergence of the Ug99 lineage of the wheat stem rust pathogen through somatic hybridization.</title>
        <authorList>
            <person name="Li F."/>
            <person name="Upadhyaya N.M."/>
            <person name="Sperschneider J."/>
            <person name="Matny O."/>
            <person name="Nguyen-Phuc H."/>
            <person name="Mago R."/>
            <person name="Raley C."/>
            <person name="Miller M.E."/>
            <person name="Silverstein K.A.T."/>
            <person name="Henningsen E."/>
            <person name="Hirsch C.D."/>
            <person name="Visser B."/>
            <person name="Pretorius Z.A."/>
            <person name="Steffenson B.J."/>
            <person name="Schwessinger B."/>
            <person name="Dodds P.N."/>
            <person name="Figueroa M."/>
        </authorList>
    </citation>
    <scope>NUCLEOTIDE SEQUENCE [LARGE SCALE GENOMIC DNA]</scope>
    <source>
        <strain evidence="1">21-0</strain>
        <strain evidence="2 4">Ug99</strain>
    </source>
</reference>